<proteinExistence type="predicted"/>
<feature type="transmembrane region" description="Helical" evidence="1">
    <location>
        <begin position="111"/>
        <end position="136"/>
    </location>
</feature>
<reference evidence="2 3" key="1">
    <citation type="submission" date="2023-07" db="EMBL/GenBank/DDBJ databases">
        <authorList>
            <person name="Girao M."/>
            <person name="Carvalho M.F."/>
        </authorList>
    </citation>
    <scope>NUCLEOTIDE SEQUENCE [LARGE SCALE GENOMIC DNA]</scope>
    <source>
        <strain evidence="2 3">66/93</strain>
    </source>
</reference>
<keyword evidence="1" id="KW-1133">Transmembrane helix</keyword>
<evidence type="ECO:0000256" key="1">
    <source>
        <dbReference type="SAM" id="Phobius"/>
    </source>
</evidence>
<accession>A0ABU7KIA3</accession>
<protein>
    <submittedName>
        <fullName evidence="2">Uncharacterized protein</fullName>
    </submittedName>
</protein>
<gene>
    <name evidence="2" type="ORF">Q8A49_00765</name>
</gene>
<evidence type="ECO:0000313" key="3">
    <source>
        <dbReference type="Proteomes" id="UP001348641"/>
    </source>
</evidence>
<evidence type="ECO:0000313" key="2">
    <source>
        <dbReference type="EMBL" id="MEE2049025.1"/>
    </source>
</evidence>
<dbReference type="Proteomes" id="UP001348641">
    <property type="component" value="Unassembled WGS sequence"/>
</dbReference>
<feature type="transmembrane region" description="Helical" evidence="1">
    <location>
        <begin position="12"/>
        <end position="28"/>
    </location>
</feature>
<comment type="caution">
    <text evidence="2">The sequence shown here is derived from an EMBL/GenBank/DDBJ whole genome shotgun (WGS) entry which is preliminary data.</text>
</comment>
<organism evidence="2 3">
    <name type="scientific">Nocardiopsis tropica</name>
    <dbReference type="NCBI Taxonomy" id="109330"/>
    <lineage>
        <taxon>Bacteria</taxon>
        <taxon>Bacillati</taxon>
        <taxon>Actinomycetota</taxon>
        <taxon>Actinomycetes</taxon>
        <taxon>Streptosporangiales</taxon>
        <taxon>Nocardiopsidaceae</taxon>
        <taxon>Nocardiopsis</taxon>
    </lineage>
</organism>
<name>A0ABU7KIA3_9ACTN</name>
<dbReference type="RefSeq" id="WP_330156333.1">
    <property type="nucleotide sequence ID" value="NZ_BAAAJA010000006.1"/>
</dbReference>
<keyword evidence="1" id="KW-0472">Membrane</keyword>
<keyword evidence="1" id="KW-0812">Transmembrane</keyword>
<sequence length="137" mass="14886">MASKTKSRGSLRYWGVAVIVFALFGWFLPEVGPMWIAIASAVSVLYVFFQMPLPCGAWNRGEKTRCRNNSPGLLPGCHIEQHRWQTAKLMLRSGGWGELRAKIFASWKRSLPALVTAATIVSGVAAVAQLAVAVAVA</sequence>
<dbReference type="EMBL" id="JAUUCC010000001">
    <property type="protein sequence ID" value="MEE2049025.1"/>
    <property type="molecule type" value="Genomic_DNA"/>
</dbReference>
<feature type="transmembrane region" description="Helical" evidence="1">
    <location>
        <begin position="34"/>
        <end position="53"/>
    </location>
</feature>